<reference evidence="1 2" key="1">
    <citation type="submission" date="2016-04" db="EMBL/GenBank/DDBJ databases">
        <title>ATOL: Assembling a taxonomically balanced genome-scale reconstruction of the evolutionary history of the Enterobacteriaceae.</title>
        <authorList>
            <person name="Plunkett G.III."/>
            <person name="Neeno-Eckwall E.C."/>
            <person name="Glasner J.D."/>
            <person name="Perna N.T."/>
        </authorList>
    </citation>
    <scope>NUCLEOTIDE SEQUENCE [LARGE SCALE GENOMIC DNA]</scope>
    <source>
        <strain evidence="1 2">ATCC 700826</strain>
    </source>
</reference>
<dbReference type="InterPro" id="IPR008966">
    <property type="entry name" value="Adhesion_dom_sf"/>
</dbReference>
<organism evidence="1 2">
    <name type="scientific">Proteus hauseri ATCC 700826</name>
    <dbReference type="NCBI Taxonomy" id="1354271"/>
    <lineage>
        <taxon>Bacteria</taxon>
        <taxon>Pseudomonadati</taxon>
        <taxon>Pseudomonadota</taxon>
        <taxon>Gammaproteobacteria</taxon>
        <taxon>Enterobacterales</taxon>
        <taxon>Morganellaceae</taxon>
        <taxon>Proteus</taxon>
    </lineage>
</organism>
<evidence type="ECO:0008006" key="3">
    <source>
        <dbReference type="Google" id="ProtNLM"/>
    </source>
</evidence>
<dbReference type="SUPFAM" id="SSF49401">
    <property type="entry name" value="Bacterial adhesins"/>
    <property type="match status" value="1"/>
</dbReference>
<evidence type="ECO:0000313" key="2">
    <source>
        <dbReference type="Proteomes" id="UP000078250"/>
    </source>
</evidence>
<dbReference type="AlphaFoldDB" id="A0AAJ3LSK1"/>
<dbReference type="InterPro" id="IPR036937">
    <property type="entry name" value="Adhesion_dom_fimbrial_sf"/>
</dbReference>
<name>A0AAJ3LSK1_PROHU</name>
<evidence type="ECO:0000313" key="1">
    <source>
        <dbReference type="EMBL" id="OAT45121.1"/>
    </source>
</evidence>
<proteinExistence type="predicted"/>
<dbReference type="Gene3D" id="2.60.40.1090">
    <property type="entry name" value="Fimbrial-type adhesion domain"/>
    <property type="match status" value="1"/>
</dbReference>
<sequence length="47" mass="5310">MQLNINYPEKDKADTVNIPLRARYIRTDGRLSAGSANGAATFMIEYY</sequence>
<protein>
    <recommendedName>
        <fullName evidence="3">Fimbrial-type adhesion domain-containing protein</fullName>
    </recommendedName>
</protein>
<gene>
    <name evidence="1" type="ORF">M997_3153</name>
</gene>
<comment type="caution">
    <text evidence="1">The sequence shown here is derived from an EMBL/GenBank/DDBJ whole genome shotgun (WGS) entry which is preliminary data.</text>
</comment>
<keyword evidence="2" id="KW-1185">Reference proteome</keyword>
<dbReference type="Proteomes" id="UP000078250">
    <property type="component" value="Unassembled WGS sequence"/>
</dbReference>
<dbReference type="GO" id="GO:0009289">
    <property type="term" value="C:pilus"/>
    <property type="evidence" value="ECO:0007669"/>
    <property type="project" value="InterPro"/>
</dbReference>
<dbReference type="GO" id="GO:0007155">
    <property type="term" value="P:cell adhesion"/>
    <property type="evidence" value="ECO:0007669"/>
    <property type="project" value="InterPro"/>
</dbReference>
<dbReference type="EMBL" id="LXEV01000034">
    <property type="protein sequence ID" value="OAT45121.1"/>
    <property type="molecule type" value="Genomic_DNA"/>
</dbReference>
<accession>A0AAJ3LSK1</accession>
<dbReference type="RefSeq" id="WP_156510829.1">
    <property type="nucleotide sequence ID" value="NZ_LXEV01000034.1"/>
</dbReference>